<keyword evidence="2" id="KW-0540">Nuclease</keyword>
<keyword evidence="2" id="KW-0255">Endonuclease</keyword>
<gene>
    <name evidence="2" type="ORF">WMO41_15535</name>
</gene>
<sequence>MNRYYEFFYNMSDEEWEKFAVEVLRCVGFQICTMPAYGTDGGKDFIVSNPAKFIVSCKHYIGSGNHVGQDDEKNISDRLLQFGVTGFIGFYSTGITTGLQNRLDAICKNGNYSYMIFDAQKIIQIMQYMDTKVLQSYGLYPHKYYMNVSEDEYKPLKCMICGRDILTDENIPNSLVGVAQYKDGTYEYAYGCKPCFINIKLHYNAHLEMEQALHLRQLQGWEDMVDEWIKDDKLLLNEKFYKHRNKFLNRVRQRQLPQTDGNWYGIDF</sequence>
<keyword evidence="2" id="KW-0378">Hydrolase</keyword>
<dbReference type="Proteomes" id="UP001437460">
    <property type="component" value="Unassembled WGS sequence"/>
</dbReference>
<dbReference type="GO" id="GO:0016787">
    <property type="term" value="F:hydrolase activity"/>
    <property type="evidence" value="ECO:0007669"/>
    <property type="project" value="UniProtKB-KW"/>
</dbReference>
<evidence type="ECO:0000313" key="2">
    <source>
        <dbReference type="EMBL" id="MEQ2564559.1"/>
    </source>
</evidence>
<dbReference type="Pfam" id="PF04471">
    <property type="entry name" value="Mrr_cat"/>
    <property type="match status" value="1"/>
</dbReference>
<dbReference type="InterPro" id="IPR007560">
    <property type="entry name" value="Restrct_endonuc_IV_Mrr"/>
</dbReference>
<feature type="domain" description="Restriction endonuclease type IV Mrr" evidence="1">
    <location>
        <begin position="10"/>
        <end position="70"/>
    </location>
</feature>
<dbReference type="Gene3D" id="3.40.1350.10">
    <property type="match status" value="1"/>
</dbReference>
<dbReference type="InterPro" id="IPR011856">
    <property type="entry name" value="tRNA_endonuc-like_dom_sf"/>
</dbReference>
<evidence type="ECO:0000259" key="1">
    <source>
        <dbReference type="Pfam" id="PF04471"/>
    </source>
</evidence>
<organism evidence="2 3">
    <name type="scientific">Ventrimonas faecis</name>
    <dbReference type="NCBI Taxonomy" id="3133170"/>
    <lineage>
        <taxon>Bacteria</taxon>
        <taxon>Bacillati</taxon>
        <taxon>Bacillota</taxon>
        <taxon>Clostridia</taxon>
        <taxon>Lachnospirales</taxon>
        <taxon>Lachnospiraceae</taxon>
        <taxon>Ventrimonas</taxon>
    </lineage>
</organism>
<accession>A0ABV1HQF4</accession>
<dbReference type="RefSeq" id="WP_349230543.1">
    <property type="nucleotide sequence ID" value="NZ_JBBMFJ010000055.1"/>
</dbReference>
<protein>
    <submittedName>
        <fullName evidence="2">Restriction endonuclease</fullName>
        <ecNumber evidence="2">3.1.21.-</ecNumber>
    </submittedName>
</protein>
<dbReference type="EMBL" id="JBBMFJ010000055">
    <property type="protein sequence ID" value="MEQ2564559.1"/>
    <property type="molecule type" value="Genomic_DNA"/>
</dbReference>
<keyword evidence="3" id="KW-1185">Reference proteome</keyword>
<comment type="caution">
    <text evidence="2">The sequence shown here is derived from an EMBL/GenBank/DDBJ whole genome shotgun (WGS) entry which is preliminary data.</text>
</comment>
<proteinExistence type="predicted"/>
<evidence type="ECO:0000313" key="3">
    <source>
        <dbReference type="Proteomes" id="UP001437460"/>
    </source>
</evidence>
<dbReference type="EC" id="3.1.21.-" evidence="2"/>
<name>A0ABV1HQF4_9FIRM</name>
<dbReference type="GO" id="GO:0004519">
    <property type="term" value="F:endonuclease activity"/>
    <property type="evidence" value="ECO:0007669"/>
    <property type="project" value="UniProtKB-KW"/>
</dbReference>
<reference evidence="2 3" key="1">
    <citation type="submission" date="2024-03" db="EMBL/GenBank/DDBJ databases">
        <title>Human intestinal bacterial collection.</title>
        <authorList>
            <person name="Pauvert C."/>
            <person name="Hitch T.C.A."/>
            <person name="Clavel T."/>
        </authorList>
    </citation>
    <scope>NUCLEOTIDE SEQUENCE [LARGE SCALE GENOMIC DNA]</scope>
    <source>
        <strain evidence="2 3">CLA-AP-H27</strain>
    </source>
</reference>